<proteinExistence type="predicted"/>
<evidence type="ECO:0000256" key="3">
    <source>
        <dbReference type="ARBA" id="ARBA00023015"/>
    </source>
</evidence>
<evidence type="ECO:0000256" key="1">
    <source>
        <dbReference type="ARBA" id="ARBA00022553"/>
    </source>
</evidence>
<dbReference type="Proteomes" id="UP000318296">
    <property type="component" value="Unassembled WGS sequence"/>
</dbReference>
<evidence type="ECO:0000256" key="7">
    <source>
        <dbReference type="PROSITE-ProRule" id="PRU01091"/>
    </source>
</evidence>
<keyword evidence="2" id="KW-0902">Two-component regulatory system</keyword>
<dbReference type="InterPro" id="IPR011006">
    <property type="entry name" value="CheY-like_superfamily"/>
</dbReference>
<dbReference type="PANTHER" id="PTHR48111:SF22">
    <property type="entry name" value="REGULATOR OF RPOS"/>
    <property type="match status" value="1"/>
</dbReference>
<dbReference type="SUPFAM" id="SSF52172">
    <property type="entry name" value="CheY-like"/>
    <property type="match status" value="1"/>
</dbReference>
<organism evidence="10 11">
    <name type="scientific">Candidatus Berkelbacteria bacterium Licking1014_96</name>
    <dbReference type="NCBI Taxonomy" id="2017149"/>
    <lineage>
        <taxon>Bacteria</taxon>
        <taxon>Candidatus Berkelbacteria</taxon>
    </lineage>
</organism>
<dbReference type="Gene3D" id="3.40.50.2300">
    <property type="match status" value="1"/>
</dbReference>
<dbReference type="Pfam" id="PF00486">
    <property type="entry name" value="Trans_reg_C"/>
    <property type="match status" value="1"/>
</dbReference>
<evidence type="ECO:0000256" key="2">
    <source>
        <dbReference type="ARBA" id="ARBA00023012"/>
    </source>
</evidence>
<dbReference type="FunFam" id="3.40.50.2300:FF:000001">
    <property type="entry name" value="DNA-binding response regulator PhoB"/>
    <property type="match status" value="1"/>
</dbReference>
<dbReference type="GO" id="GO:0005829">
    <property type="term" value="C:cytosol"/>
    <property type="evidence" value="ECO:0007669"/>
    <property type="project" value="TreeGrafter"/>
</dbReference>
<dbReference type="PANTHER" id="PTHR48111">
    <property type="entry name" value="REGULATOR OF RPOS"/>
    <property type="match status" value="1"/>
</dbReference>
<dbReference type="InterPro" id="IPR001867">
    <property type="entry name" value="OmpR/PhoB-type_DNA-bd"/>
</dbReference>
<evidence type="ECO:0000259" key="9">
    <source>
        <dbReference type="PROSITE" id="PS51755"/>
    </source>
</evidence>
<dbReference type="InterPro" id="IPR001789">
    <property type="entry name" value="Sig_transdc_resp-reg_receiver"/>
</dbReference>
<dbReference type="PROSITE" id="PS51755">
    <property type="entry name" value="OMPR_PHOB"/>
    <property type="match status" value="1"/>
</dbReference>
<dbReference type="SMART" id="SM00448">
    <property type="entry name" value="REC"/>
    <property type="match status" value="1"/>
</dbReference>
<keyword evidence="1 6" id="KW-0597">Phosphoprotein</keyword>
<dbReference type="AlphaFoldDB" id="A0A554LEY2"/>
<accession>A0A554LEY2</accession>
<dbReference type="GO" id="GO:0032993">
    <property type="term" value="C:protein-DNA complex"/>
    <property type="evidence" value="ECO:0007669"/>
    <property type="project" value="TreeGrafter"/>
</dbReference>
<dbReference type="CDD" id="cd00383">
    <property type="entry name" value="trans_reg_C"/>
    <property type="match status" value="1"/>
</dbReference>
<reference evidence="10 11" key="1">
    <citation type="submission" date="2017-07" db="EMBL/GenBank/DDBJ databases">
        <title>Mechanisms for carbon and nitrogen cycling indicate functional differentiation within the Candidate Phyla Radiation.</title>
        <authorList>
            <person name="Danczak R.E."/>
            <person name="Johnston M.D."/>
            <person name="Kenah C."/>
            <person name="Slattery M."/>
            <person name="Wrighton K.C."/>
            <person name="Wilkins M.J."/>
        </authorList>
    </citation>
    <scope>NUCLEOTIDE SEQUENCE [LARGE SCALE GENOMIC DNA]</scope>
    <source>
        <strain evidence="10">Licking1014_96</strain>
    </source>
</reference>
<sequence length="225" mass="25631">MIILVVEDEKKIASFVRRALELEKYTVEIASSGEEALEKIEINDYDLIILDVMLPGIDGFKVCSKLRRLKISTPLIMLTAKTQIADRIRGLDAGADDYLTKPFSIDELLARVRSLLRRGKKVIKVKLKVSDLTLDPKSHEVCRGKICMNLTAKEYKILDFLMRREGEVCTRNMIGEHVWGYNFNPLSNVIDAHLSNLRKKIDAKNKIKLIETARGNGYKIKNIKS</sequence>
<evidence type="ECO:0000256" key="6">
    <source>
        <dbReference type="PROSITE-ProRule" id="PRU00169"/>
    </source>
</evidence>
<feature type="domain" description="OmpR/PhoB-type" evidence="9">
    <location>
        <begin position="124"/>
        <end position="222"/>
    </location>
</feature>
<comment type="caution">
    <text evidence="10">The sequence shown here is derived from an EMBL/GenBank/DDBJ whole genome shotgun (WGS) entry which is preliminary data.</text>
</comment>
<feature type="domain" description="Response regulatory" evidence="8">
    <location>
        <begin position="2"/>
        <end position="116"/>
    </location>
</feature>
<protein>
    <submittedName>
        <fullName evidence="10">Two-component transcriptional regulator</fullName>
    </submittedName>
</protein>
<feature type="DNA-binding region" description="OmpR/PhoB-type" evidence="7">
    <location>
        <begin position="124"/>
        <end position="222"/>
    </location>
</feature>
<dbReference type="Gene3D" id="1.10.10.10">
    <property type="entry name" value="Winged helix-like DNA-binding domain superfamily/Winged helix DNA-binding domain"/>
    <property type="match status" value="1"/>
</dbReference>
<gene>
    <name evidence="10" type="ORF">CEN92_283</name>
</gene>
<dbReference type="GO" id="GO:0000976">
    <property type="term" value="F:transcription cis-regulatory region binding"/>
    <property type="evidence" value="ECO:0007669"/>
    <property type="project" value="TreeGrafter"/>
</dbReference>
<dbReference type="GO" id="GO:0006355">
    <property type="term" value="P:regulation of DNA-templated transcription"/>
    <property type="evidence" value="ECO:0007669"/>
    <property type="project" value="InterPro"/>
</dbReference>
<dbReference type="GO" id="GO:0000156">
    <property type="term" value="F:phosphorelay response regulator activity"/>
    <property type="evidence" value="ECO:0007669"/>
    <property type="project" value="TreeGrafter"/>
</dbReference>
<evidence type="ECO:0000313" key="10">
    <source>
        <dbReference type="EMBL" id="TSC91446.1"/>
    </source>
</evidence>
<feature type="modified residue" description="4-aspartylphosphate" evidence="6">
    <location>
        <position position="51"/>
    </location>
</feature>
<evidence type="ECO:0000256" key="4">
    <source>
        <dbReference type="ARBA" id="ARBA00023125"/>
    </source>
</evidence>
<keyword evidence="4 7" id="KW-0238">DNA-binding</keyword>
<name>A0A554LEY2_9BACT</name>
<dbReference type="Gene3D" id="6.10.250.690">
    <property type="match status" value="1"/>
</dbReference>
<dbReference type="Pfam" id="PF00072">
    <property type="entry name" value="Response_reg"/>
    <property type="match status" value="1"/>
</dbReference>
<evidence type="ECO:0000259" key="8">
    <source>
        <dbReference type="PROSITE" id="PS50110"/>
    </source>
</evidence>
<dbReference type="PROSITE" id="PS50110">
    <property type="entry name" value="RESPONSE_REGULATORY"/>
    <property type="match status" value="1"/>
</dbReference>
<dbReference type="InterPro" id="IPR039420">
    <property type="entry name" value="WalR-like"/>
</dbReference>
<evidence type="ECO:0000256" key="5">
    <source>
        <dbReference type="ARBA" id="ARBA00023163"/>
    </source>
</evidence>
<keyword evidence="3" id="KW-0805">Transcription regulation</keyword>
<dbReference type="InterPro" id="IPR036388">
    <property type="entry name" value="WH-like_DNA-bd_sf"/>
</dbReference>
<keyword evidence="5" id="KW-0804">Transcription</keyword>
<dbReference type="EMBL" id="VMGH01000041">
    <property type="protein sequence ID" value="TSC91446.1"/>
    <property type="molecule type" value="Genomic_DNA"/>
</dbReference>
<dbReference type="FunFam" id="1.10.10.10:FF:000005">
    <property type="entry name" value="Two-component system response regulator"/>
    <property type="match status" value="1"/>
</dbReference>
<dbReference type="SMART" id="SM00862">
    <property type="entry name" value="Trans_reg_C"/>
    <property type="match status" value="1"/>
</dbReference>
<evidence type="ECO:0000313" key="11">
    <source>
        <dbReference type="Proteomes" id="UP000318296"/>
    </source>
</evidence>